<feature type="binding site" evidence="10">
    <location>
        <position position="552"/>
    </location>
    <ligand>
        <name>Zn(2+)</name>
        <dbReference type="ChEBI" id="CHEBI:29105"/>
    </ligand>
</feature>
<dbReference type="Gene3D" id="3.50.50.80">
    <property type="entry name" value="Ubiquitin-activating enzyme E1, inactive adenylation domain, subdomain 1"/>
    <property type="match status" value="1"/>
</dbReference>
<accession>A0ABD3NZB4</accession>
<feature type="compositionally biased region" description="Pro residues" evidence="12">
    <location>
        <begin position="103"/>
        <end position="116"/>
    </location>
</feature>
<feature type="binding site" evidence="9">
    <location>
        <position position="67"/>
    </location>
    <ligand>
        <name>ATP</name>
        <dbReference type="ChEBI" id="CHEBI:30616"/>
    </ligand>
</feature>
<dbReference type="PANTHER" id="PTHR10953:SF5">
    <property type="entry name" value="SUMO-ACTIVATING ENZYME SUBUNIT 2"/>
    <property type="match status" value="1"/>
</dbReference>
<dbReference type="PIRSF" id="PIRSF039133">
    <property type="entry name" value="SUMO_E1B"/>
    <property type="match status" value="1"/>
</dbReference>
<sequence length="779" mass="83797">MTDDAITSNDDLPPCPPILLGIRAALGQSLLEEILSSKILLIGSGGIGCELLKNLALSGFRHVEVVDLDTIDVSNLNRQFLFRSVHVGMPKCVVASEAALRMVPPPPPPPSPPPTPTTRSSQAAAYLPHHGNVFDNSRFNVPFFQKFALVLNALDNVAARRRVNRLCLASDVPLIEAGTAGYLGQVTVIDRRSGTECYECQPKPTQKVYPICTIRSTPSQPVHCVVWAKELYRLCFGPKVEDSMLYEDEEGLRERREGDDDGDGDGDGDEKKDDDGRRTTTTGDEGSADVAAGGAKGGGGSSAYMGAMTDLRSLLGVDPASSPGSSSSSSSSTSPTPYDVASAVRSKAREVISALFVTEIEKQIGMGTYRTADRAPEPLSSSDVDSCRDVVPSPTMRDGCAPTDVWSVRECVAEIASCLVEVAENAIAQDPTFPLPEFDKDDDVAMRFVTAASNLRSYVFGIEPIQSMYDAKGMAGNIIPAIATTNAIVAGLQVLQVFHVLRAQLDVKKNGGEGGKLKECCRYIYCLRDKTRKGYLLQPTTLPDPNPECFVCRNAIVSLALNTNEWTLDMLLKRVVKKELGFAEPTVMIGEDIVYEEGEDIDPSEYAANLAKKMVDLPGGGAGHGSVLRIEDFTQDLEVEVSVSHRDCWVDVDEEKGGEAKDDGRAEMEKFEIGGKKLVAATAASSDSMKGDSVSAESDGFRAASANEGEDVLLVEENYVPRGVNEDSKMPAQTSSEHGNGSKEQLKKRAFADQAENGAKKAKFNVEDAKKPDLSEVMS</sequence>
<feature type="binding site" evidence="9">
    <location>
        <begin position="155"/>
        <end position="160"/>
    </location>
    <ligand>
        <name>ATP</name>
        <dbReference type="ChEBI" id="CHEBI:30616"/>
    </ligand>
</feature>
<feature type="compositionally biased region" description="Basic and acidic residues" evidence="12">
    <location>
        <begin position="740"/>
        <end position="751"/>
    </location>
</feature>
<dbReference type="InterPro" id="IPR035985">
    <property type="entry name" value="Ubiquitin-activating_enz"/>
</dbReference>
<dbReference type="PROSITE" id="PS00865">
    <property type="entry name" value="UBIQUITIN_ACTIVAT_2"/>
    <property type="match status" value="1"/>
</dbReference>
<proteinExistence type="inferred from homology"/>
<evidence type="ECO:0000256" key="7">
    <source>
        <dbReference type="ARBA" id="ARBA00022840"/>
    </source>
</evidence>
<dbReference type="Pfam" id="PF00899">
    <property type="entry name" value="ThiF"/>
    <property type="match status" value="1"/>
</dbReference>
<feature type="compositionally biased region" description="Low complexity" evidence="12">
    <location>
        <begin position="321"/>
        <end position="337"/>
    </location>
</feature>
<dbReference type="InterPro" id="IPR030661">
    <property type="entry name" value="Uba2"/>
</dbReference>
<evidence type="ECO:0000256" key="4">
    <source>
        <dbReference type="ARBA" id="ARBA00022741"/>
    </source>
</evidence>
<feature type="domain" description="Ubiquitin/SUMO-activating enzyme ubiquitin-like" evidence="15">
    <location>
        <begin position="559"/>
        <end position="647"/>
    </location>
</feature>
<feature type="region of interest" description="Disordered" evidence="12">
    <location>
        <begin position="249"/>
        <end position="299"/>
    </location>
</feature>
<dbReference type="EMBL" id="JALLAZ020001093">
    <property type="protein sequence ID" value="KAL3780881.1"/>
    <property type="molecule type" value="Genomic_DNA"/>
</dbReference>
<protein>
    <recommendedName>
        <fullName evidence="18">SUMO-activating enzyme subunit</fullName>
    </recommendedName>
</protein>
<dbReference type="InterPro" id="IPR042449">
    <property type="entry name" value="Ub-E1_IAD_1"/>
</dbReference>
<evidence type="ECO:0000259" key="15">
    <source>
        <dbReference type="Pfam" id="PF14732"/>
    </source>
</evidence>
<feature type="compositionally biased region" description="Basic and acidic residues" evidence="12">
    <location>
        <begin position="764"/>
        <end position="779"/>
    </location>
</feature>
<evidence type="ECO:0000256" key="3">
    <source>
        <dbReference type="ARBA" id="ARBA00022723"/>
    </source>
</evidence>
<comment type="similarity">
    <text evidence="2">Belongs to the ubiquitin-activating E1 family.</text>
</comment>
<keyword evidence="3 10" id="KW-0479">Metal-binding</keyword>
<evidence type="ECO:0008006" key="18">
    <source>
        <dbReference type="Google" id="ProtNLM"/>
    </source>
</evidence>
<organism evidence="16 17">
    <name type="scientific">Stephanodiscus triporus</name>
    <dbReference type="NCBI Taxonomy" id="2934178"/>
    <lineage>
        <taxon>Eukaryota</taxon>
        <taxon>Sar</taxon>
        <taxon>Stramenopiles</taxon>
        <taxon>Ochrophyta</taxon>
        <taxon>Bacillariophyta</taxon>
        <taxon>Coscinodiscophyceae</taxon>
        <taxon>Thalassiosirophycidae</taxon>
        <taxon>Stephanodiscales</taxon>
        <taxon>Stephanodiscaceae</taxon>
        <taxon>Stephanodiscus</taxon>
    </lineage>
</organism>
<dbReference type="AlphaFoldDB" id="A0ABD3NZB4"/>
<dbReference type="InterPro" id="IPR033127">
    <property type="entry name" value="UBQ-activ_enz_E1_Cys_AS"/>
</dbReference>
<evidence type="ECO:0000256" key="8">
    <source>
        <dbReference type="PIRSR" id="PIRSR039133-1"/>
    </source>
</evidence>
<feature type="region of interest" description="Disordered" evidence="12">
    <location>
        <begin position="315"/>
        <end position="338"/>
    </location>
</feature>
<keyword evidence="17" id="KW-1185">Reference proteome</keyword>
<evidence type="ECO:0000256" key="5">
    <source>
        <dbReference type="ARBA" id="ARBA00022786"/>
    </source>
</evidence>
<feature type="domain" description="Ubiquitin-activating enzyme SCCH" evidence="14">
    <location>
        <begin position="416"/>
        <end position="467"/>
    </location>
</feature>
<dbReference type="InterPro" id="IPR045886">
    <property type="entry name" value="ThiF/MoeB/HesA"/>
</dbReference>
<name>A0ABD3NZB4_9STRA</name>
<dbReference type="InterPro" id="IPR000594">
    <property type="entry name" value="ThiF_NAD_FAD-bd"/>
</dbReference>
<evidence type="ECO:0000256" key="6">
    <source>
        <dbReference type="ARBA" id="ARBA00022833"/>
    </source>
</evidence>
<evidence type="ECO:0000313" key="16">
    <source>
        <dbReference type="EMBL" id="KAL3780881.1"/>
    </source>
</evidence>
<feature type="binding site" evidence="9">
    <location>
        <begin position="75"/>
        <end position="78"/>
    </location>
    <ligand>
        <name>ATP</name>
        <dbReference type="ChEBI" id="CHEBI:30616"/>
    </ligand>
</feature>
<dbReference type="InterPro" id="IPR028077">
    <property type="entry name" value="UAE_UbL_dom"/>
</dbReference>
<evidence type="ECO:0000256" key="10">
    <source>
        <dbReference type="PIRSR" id="PIRSR039133-3"/>
    </source>
</evidence>
<feature type="binding site" evidence="9">
    <location>
        <position position="91"/>
    </location>
    <ligand>
        <name>ATP</name>
        <dbReference type="ChEBI" id="CHEBI:30616"/>
    </ligand>
</feature>
<dbReference type="Gene3D" id="1.10.10.520">
    <property type="entry name" value="Ubiquitin activating enzymes (Uba3). Chain: B, domain 2"/>
    <property type="match status" value="1"/>
</dbReference>
<keyword evidence="4 9" id="KW-0547">Nucleotide-binding</keyword>
<evidence type="ECO:0000256" key="1">
    <source>
        <dbReference type="ARBA" id="ARBA00004718"/>
    </source>
</evidence>
<feature type="active site" description="Glycyl thioester intermediate" evidence="8 11">
    <location>
        <position position="212"/>
    </location>
</feature>
<feature type="compositionally biased region" description="Acidic residues" evidence="12">
    <location>
        <begin position="259"/>
        <end position="268"/>
    </location>
</feature>
<dbReference type="GO" id="GO:0046872">
    <property type="term" value="F:metal ion binding"/>
    <property type="evidence" value="ECO:0007669"/>
    <property type="project" value="UniProtKB-KW"/>
</dbReference>
<dbReference type="InterPro" id="IPR019572">
    <property type="entry name" value="UBA_E1_SCCH"/>
</dbReference>
<feature type="binding site" evidence="10">
    <location>
        <position position="549"/>
    </location>
    <ligand>
        <name>Zn(2+)</name>
        <dbReference type="ChEBI" id="CHEBI:29105"/>
    </ligand>
</feature>
<reference evidence="16 17" key="1">
    <citation type="submission" date="2024-10" db="EMBL/GenBank/DDBJ databases">
        <title>Updated reference genomes for cyclostephanoid diatoms.</title>
        <authorList>
            <person name="Roberts W.R."/>
            <person name="Alverson A.J."/>
        </authorList>
    </citation>
    <scope>NUCLEOTIDE SEQUENCE [LARGE SCALE GENOMIC DNA]</scope>
    <source>
        <strain evidence="16 17">AJA276-08</strain>
    </source>
</reference>
<dbReference type="Proteomes" id="UP001530315">
    <property type="component" value="Unassembled WGS sequence"/>
</dbReference>
<dbReference type="Gene3D" id="3.10.290.20">
    <property type="entry name" value="Ubiquitin-like 2 activating enzyme e1b. Chain: B, domain 3"/>
    <property type="match status" value="1"/>
</dbReference>
<evidence type="ECO:0000259" key="13">
    <source>
        <dbReference type="Pfam" id="PF00899"/>
    </source>
</evidence>
<feature type="binding site" evidence="9">
    <location>
        <begin position="43"/>
        <end position="48"/>
    </location>
    <ligand>
        <name>ATP</name>
        <dbReference type="ChEBI" id="CHEBI:30616"/>
    </ligand>
</feature>
<feature type="compositionally biased region" description="Low complexity" evidence="12">
    <location>
        <begin position="279"/>
        <end position="293"/>
    </location>
</feature>
<feature type="domain" description="THIF-type NAD/FAD binding fold" evidence="13">
    <location>
        <begin position="25"/>
        <end position="503"/>
    </location>
</feature>
<dbReference type="SUPFAM" id="SSF69572">
    <property type="entry name" value="Activating enzymes of the ubiquitin-like proteins"/>
    <property type="match status" value="1"/>
</dbReference>
<feature type="binding site" evidence="10">
    <location>
        <position position="197"/>
    </location>
    <ligand>
        <name>Zn(2+)</name>
        <dbReference type="ChEBI" id="CHEBI:29105"/>
    </ligand>
</feature>
<gene>
    <name evidence="16" type="ORF">ACHAW5_001348</name>
</gene>
<dbReference type="Pfam" id="PF10585">
    <property type="entry name" value="UBA_E1_SCCH"/>
    <property type="match status" value="1"/>
</dbReference>
<feature type="compositionally biased region" description="Basic and acidic residues" evidence="12">
    <location>
        <begin position="269"/>
        <end position="278"/>
    </location>
</feature>
<keyword evidence="5" id="KW-0833">Ubl conjugation pathway</keyword>
<feature type="region of interest" description="Disordered" evidence="12">
    <location>
        <begin position="103"/>
        <end position="122"/>
    </location>
</feature>
<dbReference type="GO" id="GO:0005524">
    <property type="term" value="F:ATP binding"/>
    <property type="evidence" value="ECO:0007669"/>
    <property type="project" value="UniProtKB-KW"/>
</dbReference>
<keyword evidence="7 9" id="KW-0067">ATP-binding</keyword>
<evidence type="ECO:0000313" key="17">
    <source>
        <dbReference type="Proteomes" id="UP001530315"/>
    </source>
</evidence>
<evidence type="ECO:0000259" key="14">
    <source>
        <dbReference type="Pfam" id="PF10585"/>
    </source>
</evidence>
<dbReference type="InterPro" id="IPR023318">
    <property type="entry name" value="Ub_act_enz_dom_a_sf"/>
</dbReference>
<evidence type="ECO:0000256" key="2">
    <source>
        <dbReference type="ARBA" id="ARBA00005673"/>
    </source>
</evidence>
<comment type="caution">
    <text evidence="16">The sequence shown here is derived from an EMBL/GenBank/DDBJ whole genome shotgun (WGS) entry which is preliminary data.</text>
</comment>
<evidence type="ECO:0000256" key="12">
    <source>
        <dbReference type="SAM" id="MobiDB-lite"/>
    </source>
</evidence>
<feature type="binding site" evidence="10">
    <location>
        <position position="200"/>
    </location>
    <ligand>
        <name>Zn(2+)</name>
        <dbReference type="ChEBI" id="CHEBI:29105"/>
    </ligand>
</feature>
<dbReference type="PANTHER" id="PTHR10953">
    <property type="entry name" value="UBIQUITIN-ACTIVATING ENZYME E1"/>
    <property type="match status" value="1"/>
</dbReference>
<keyword evidence="6 10" id="KW-0862">Zinc</keyword>
<evidence type="ECO:0000256" key="9">
    <source>
        <dbReference type="PIRSR" id="PIRSR039133-2"/>
    </source>
</evidence>
<feature type="region of interest" description="Disordered" evidence="12">
    <location>
        <begin position="718"/>
        <end position="779"/>
    </location>
</feature>
<dbReference type="FunFam" id="3.50.50.80:FF:000002">
    <property type="entry name" value="SUMO-activating enzyme subunit 2"/>
    <property type="match status" value="1"/>
</dbReference>
<dbReference type="Pfam" id="PF14732">
    <property type="entry name" value="UAE_UbL"/>
    <property type="match status" value="1"/>
</dbReference>
<comment type="pathway">
    <text evidence="1">Protein modification; protein sumoylation.</text>
</comment>
<evidence type="ECO:0000256" key="11">
    <source>
        <dbReference type="PROSITE-ProRule" id="PRU10132"/>
    </source>
</evidence>